<sequence length="68" mass="7078">MLYRRALVGPVGAEHTAVALPGSKHRSAALALVEPLAGVGGIVSIWLWSQLGQVMVDFNSKVLIASPA</sequence>
<comment type="caution">
    <text evidence="1">The sequence shown here is derived from an EMBL/GenBank/DDBJ whole genome shotgun (WGS) entry which is preliminary data.</text>
</comment>
<reference evidence="1 2" key="1">
    <citation type="submission" date="2018-01" db="EMBL/GenBank/DDBJ databases">
        <authorList>
            <person name="Clerissi C."/>
        </authorList>
    </citation>
    <scope>NUCLEOTIDE SEQUENCE [LARGE SCALE GENOMIC DNA]</scope>
    <source>
        <strain evidence="1">Cupriavidus taiwanensis STM 6021</strain>
    </source>
</reference>
<accession>A0A7Z7JFR0</accession>
<organism evidence="1 2">
    <name type="scientific">Cupriavidus taiwanensis</name>
    <dbReference type="NCBI Taxonomy" id="164546"/>
    <lineage>
        <taxon>Bacteria</taxon>
        <taxon>Pseudomonadati</taxon>
        <taxon>Pseudomonadota</taxon>
        <taxon>Betaproteobacteria</taxon>
        <taxon>Burkholderiales</taxon>
        <taxon>Burkholderiaceae</taxon>
        <taxon>Cupriavidus</taxon>
    </lineage>
</organism>
<dbReference type="AlphaFoldDB" id="A0A7Z7JFR0"/>
<protein>
    <submittedName>
        <fullName evidence="1">Uncharacterized protein</fullName>
    </submittedName>
</protein>
<evidence type="ECO:0000313" key="2">
    <source>
        <dbReference type="Proteomes" id="UP000257139"/>
    </source>
</evidence>
<proteinExistence type="predicted"/>
<gene>
    <name evidence="1" type="ORF">CBM2594_U10263</name>
</gene>
<name>A0A7Z7JFR0_9BURK</name>
<dbReference type="EMBL" id="OGUU01000045">
    <property type="protein sequence ID" value="SPC25762.1"/>
    <property type="molecule type" value="Genomic_DNA"/>
</dbReference>
<evidence type="ECO:0000313" key="1">
    <source>
        <dbReference type="EMBL" id="SPC25762.1"/>
    </source>
</evidence>
<dbReference type="Proteomes" id="UP000257139">
    <property type="component" value="Unassembled WGS sequence"/>
</dbReference>